<keyword evidence="3" id="KW-0328">Glycosyltransferase</keyword>
<comment type="subcellular location">
    <subcellularLocation>
        <location evidence="1">Cell membrane</location>
        <topology evidence="1">Multi-pass membrane protein</topology>
    </subcellularLocation>
</comment>
<feature type="transmembrane region" description="Helical" evidence="9">
    <location>
        <begin position="363"/>
        <end position="383"/>
    </location>
</feature>
<evidence type="ECO:0000256" key="5">
    <source>
        <dbReference type="ARBA" id="ARBA00022692"/>
    </source>
</evidence>
<feature type="transmembrane region" description="Helical" evidence="9">
    <location>
        <begin position="229"/>
        <end position="250"/>
    </location>
</feature>
<keyword evidence="7 9" id="KW-0472">Membrane</keyword>
<evidence type="ECO:0000256" key="9">
    <source>
        <dbReference type="SAM" id="Phobius"/>
    </source>
</evidence>
<feature type="transmembrane region" description="Helical" evidence="9">
    <location>
        <begin position="279"/>
        <end position="299"/>
    </location>
</feature>
<feature type="transmembrane region" description="Helical" evidence="9">
    <location>
        <begin position="127"/>
        <end position="145"/>
    </location>
</feature>
<evidence type="ECO:0000256" key="1">
    <source>
        <dbReference type="ARBA" id="ARBA00004651"/>
    </source>
</evidence>
<dbReference type="PANTHER" id="PTHR33908">
    <property type="entry name" value="MANNOSYLTRANSFERASE YKCB-RELATED"/>
    <property type="match status" value="1"/>
</dbReference>
<evidence type="ECO:0000256" key="3">
    <source>
        <dbReference type="ARBA" id="ARBA00022676"/>
    </source>
</evidence>
<feature type="transmembrane region" description="Helical" evidence="9">
    <location>
        <begin position="395"/>
        <end position="414"/>
    </location>
</feature>
<feature type="compositionally biased region" description="Low complexity" evidence="8">
    <location>
        <begin position="568"/>
        <end position="580"/>
    </location>
</feature>
<reference evidence="11 12" key="1">
    <citation type="submission" date="2023-07" db="EMBL/GenBank/DDBJ databases">
        <title>Sorghum-associated microbial communities from plants grown in Nebraska, USA.</title>
        <authorList>
            <person name="Schachtman D."/>
        </authorList>
    </citation>
    <scope>NUCLEOTIDE SEQUENCE [LARGE SCALE GENOMIC DNA]</scope>
    <source>
        <strain evidence="11 12">DS2154</strain>
    </source>
</reference>
<keyword evidence="6 9" id="KW-1133">Transmembrane helix</keyword>
<evidence type="ECO:0000256" key="2">
    <source>
        <dbReference type="ARBA" id="ARBA00022475"/>
    </source>
</evidence>
<evidence type="ECO:0000259" key="10">
    <source>
        <dbReference type="Pfam" id="PF02366"/>
    </source>
</evidence>
<proteinExistence type="predicted"/>
<evidence type="ECO:0000313" key="11">
    <source>
        <dbReference type="EMBL" id="MDR6530467.1"/>
    </source>
</evidence>
<accession>A0ABU1MWQ8</accession>
<sequence length="580" mass="60556">MMTLESRLDDWSRGWRGPLFAALVALIAGLPGLFAMPPLDRDESRFAQATAQMLETDDLVVIKFQDQPRFKKPVGIHWLQAASVTAFSAVEDRGVWAYRIPSLLGAMLAAAACAWGASALLGPKTGLLAGGMLGATILLSTEAFIAKTDAALCGFTTLAMAAVARIYAAHLAGQPTGTGFNRWTKLAFWVGLAMGVLIKGPVGLMVVALSVAALWIWDRKAPWLKDLGWGWGLTLAAAIVLPWAMMITVATDGTFWSTAVGSDLAPKLAGGQESHGAPFGAYALGAFLLVFPATLLLPSGVTLGWTGRRAAGVRFALCWLVPTWLVFELLPTKLAHYTLPALPALAMLMAAALRAPLGRISRLVGAVLSALAGLVFAAGAIYLQVEYGDPGDWPATILTALLFLASGVVGAVLLMRGTAAIALVTAGALGIAAHAALVGLLVPRLEPLLLSPRLEKALERADLAPRGGAPGPVAVTGYSEPSMIFLLGTTTELTDPVGAARAVAQGRPAVVESRQEKAFRAALAALGQAARPAGVVDGFDYSDGDKERLTLYRGAPVRADDEADGETGEQTAETQAEARP</sequence>
<feature type="transmembrane region" description="Helical" evidence="9">
    <location>
        <begin position="421"/>
        <end position="442"/>
    </location>
</feature>
<dbReference type="InterPro" id="IPR003342">
    <property type="entry name" value="ArnT-like_N"/>
</dbReference>
<feature type="transmembrane region" description="Helical" evidence="9">
    <location>
        <begin position="20"/>
        <end position="39"/>
    </location>
</feature>
<feature type="transmembrane region" description="Helical" evidence="9">
    <location>
        <begin position="337"/>
        <end position="356"/>
    </location>
</feature>
<protein>
    <submittedName>
        <fullName evidence="11">4-amino-4-deoxy-L-arabinose transferase-like glycosyltransferase</fullName>
    </submittedName>
</protein>
<keyword evidence="5 9" id="KW-0812">Transmembrane</keyword>
<comment type="caution">
    <text evidence="11">The sequence shown here is derived from an EMBL/GenBank/DDBJ whole genome shotgun (WGS) entry which is preliminary data.</text>
</comment>
<dbReference type="Proteomes" id="UP001262754">
    <property type="component" value="Unassembled WGS sequence"/>
</dbReference>
<keyword evidence="12" id="KW-1185">Reference proteome</keyword>
<evidence type="ECO:0000313" key="12">
    <source>
        <dbReference type="Proteomes" id="UP001262754"/>
    </source>
</evidence>
<feature type="domain" description="ArnT-like N-terminal" evidence="10">
    <location>
        <begin position="89"/>
        <end position="249"/>
    </location>
</feature>
<evidence type="ECO:0000256" key="4">
    <source>
        <dbReference type="ARBA" id="ARBA00022679"/>
    </source>
</evidence>
<evidence type="ECO:0000256" key="7">
    <source>
        <dbReference type="ARBA" id="ARBA00023136"/>
    </source>
</evidence>
<gene>
    <name evidence="11" type="ORF">J2800_001203</name>
</gene>
<feature type="region of interest" description="Disordered" evidence="8">
    <location>
        <begin position="554"/>
        <end position="580"/>
    </location>
</feature>
<keyword evidence="2" id="KW-1003">Cell membrane</keyword>
<evidence type="ECO:0000256" key="8">
    <source>
        <dbReference type="SAM" id="MobiDB-lite"/>
    </source>
</evidence>
<dbReference type="InterPro" id="IPR050297">
    <property type="entry name" value="LipidA_mod_glycosyltrf_83"/>
</dbReference>
<evidence type="ECO:0000256" key="6">
    <source>
        <dbReference type="ARBA" id="ARBA00022989"/>
    </source>
</evidence>
<feature type="transmembrane region" description="Helical" evidence="9">
    <location>
        <begin position="188"/>
        <end position="217"/>
    </location>
</feature>
<name>A0ABU1MWQ8_9CAUL</name>
<keyword evidence="4" id="KW-0808">Transferase</keyword>
<feature type="transmembrane region" description="Helical" evidence="9">
    <location>
        <begin position="103"/>
        <end position="121"/>
    </location>
</feature>
<feature type="transmembrane region" description="Helical" evidence="9">
    <location>
        <begin position="150"/>
        <end position="168"/>
    </location>
</feature>
<dbReference type="EMBL" id="JAVDRL010000003">
    <property type="protein sequence ID" value="MDR6530467.1"/>
    <property type="molecule type" value="Genomic_DNA"/>
</dbReference>
<organism evidence="11 12">
    <name type="scientific">Caulobacter rhizosphaerae</name>
    <dbReference type="NCBI Taxonomy" id="2010972"/>
    <lineage>
        <taxon>Bacteria</taxon>
        <taxon>Pseudomonadati</taxon>
        <taxon>Pseudomonadota</taxon>
        <taxon>Alphaproteobacteria</taxon>
        <taxon>Caulobacterales</taxon>
        <taxon>Caulobacteraceae</taxon>
        <taxon>Caulobacter</taxon>
    </lineage>
</organism>
<dbReference type="PANTHER" id="PTHR33908:SF3">
    <property type="entry name" value="UNDECAPRENYL PHOSPHATE-ALPHA-4-AMINO-4-DEOXY-L-ARABINOSE ARABINOSYL TRANSFERASE"/>
    <property type="match status" value="1"/>
</dbReference>
<feature type="transmembrane region" description="Helical" evidence="9">
    <location>
        <begin position="311"/>
        <end position="331"/>
    </location>
</feature>
<dbReference type="Pfam" id="PF02366">
    <property type="entry name" value="PMT"/>
    <property type="match status" value="1"/>
</dbReference>